<evidence type="ECO:0000313" key="1">
    <source>
        <dbReference type="EMBL" id="GGB48313.1"/>
    </source>
</evidence>
<keyword evidence="2" id="KW-1185">Reference proteome</keyword>
<dbReference type="Proteomes" id="UP000617555">
    <property type="component" value="Unassembled WGS sequence"/>
</dbReference>
<name>A0ABQ1ISJ2_9GAMM</name>
<protein>
    <submittedName>
        <fullName evidence="1">Uncharacterized protein</fullName>
    </submittedName>
</protein>
<organism evidence="1 2">
    <name type="scientific">Shewanella inventionis</name>
    <dbReference type="NCBI Taxonomy" id="1738770"/>
    <lineage>
        <taxon>Bacteria</taxon>
        <taxon>Pseudomonadati</taxon>
        <taxon>Pseudomonadota</taxon>
        <taxon>Gammaproteobacteria</taxon>
        <taxon>Alteromonadales</taxon>
        <taxon>Shewanellaceae</taxon>
        <taxon>Shewanella</taxon>
    </lineage>
</organism>
<gene>
    <name evidence="1" type="ORF">GCM10011607_05770</name>
</gene>
<evidence type="ECO:0000313" key="2">
    <source>
        <dbReference type="Proteomes" id="UP000617555"/>
    </source>
</evidence>
<sequence>MPSAILKAMLITKPITKPITSPTIMSTAMLINMPRLSSAVLTKKLTAMPTAMCLA</sequence>
<dbReference type="EMBL" id="BMII01000003">
    <property type="protein sequence ID" value="GGB48313.1"/>
    <property type="molecule type" value="Genomic_DNA"/>
</dbReference>
<proteinExistence type="predicted"/>
<comment type="caution">
    <text evidence="1">The sequence shown here is derived from an EMBL/GenBank/DDBJ whole genome shotgun (WGS) entry which is preliminary data.</text>
</comment>
<reference evidence="2" key="1">
    <citation type="journal article" date="2019" name="Int. J. Syst. Evol. Microbiol.">
        <title>The Global Catalogue of Microorganisms (GCM) 10K type strain sequencing project: providing services to taxonomists for standard genome sequencing and annotation.</title>
        <authorList>
            <consortium name="The Broad Institute Genomics Platform"/>
            <consortium name="The Broad Institute Genome Sequencing Center for Infectious Disease"/>
            <person name="Wu L."/>
            <person name="Ma J."/>
        </authorList>
    </citation>
    <scope>NUCLEOTIDE SEQUENCE [LARGE SCALE GENOMIC DNA]</scope>
    <source>
        <strain evidence="2">CGMCC 1.15339</strain>
    </source>
</reference>
<accession>A0ABQ1ISJ2</accession>